<keyword evidence="1" id="KW-0229">DNA integration</keyword>
<reference evidence="5" key="1">
    <citation type="journal article" date="2019" name="Int. J. Syst. Evol. Microbiol.">
        <title>The Global Catalogue of Microorganisms (GCM) 10K type strain sequencing project: providing services to taxonomists for standard genome sequencing and annotation.</title>
        <authorList>
            <consortium name="The Broad Institute Genomics Platform"/>
            <consortium name="The Broad Institute Genome Sequencing Center for Infectious Disease"/>
            <person name="Wu L."/>
            <person name="Ma J."/>
        </authorList>
    </citation>
    <scope>NUCLEOTIDE SEQUENCE [LARGE SCALE GENOMIC DNA]</scope>
    <source>
        <strain evidence="5">CCUG 39402</strain>
    </source>
</reference>
<evidence type="ECO:0000256" key="1">
    <source>
        <dbReference type="ARBA" id="ARBA00022908"/>
    </source>
</evidence>
<dbReference type="PANTHER" id="PTHR30349:SF64">
    <property type="entry name" value="PROPHAGE INTEGRASE INTD-RELATED"/>
    <property type="match status" value="1"/>
</dbReference>
<dbReference type="InterPro" id="IPR013762">
    <property type="entry name" value="Integrase-like_cat_sf"/>
</dbReference>
<sequence length="369" mass="42165">MSLYRRTKAAKKAAAKTWWVDFTDANGKRHRVSTGTDNRQLASEFEAKYRAEIFKAQVLGEKGADPFPLAIERFLDEKKRKDVHVEYERQLEWWDQQFKLALKTEVVRMKKIDKALILKVIAIKAKTATDATCNRYLSALRACLRLAHKKYDMLAEVPAFFMKEEPKGRVRWITPEEVQALINELPQHLRSPCVIALTTGLRRSVVCLLQWSQIDLDAMTLTVSAEDMKNEEHHVVPLPDLAMQVLRAEVGKHAERVWTFRGKPFDCFAHRTWKKAKERAGIEDFRWHDLRHTWATMLTQSGASDGVLQMLGCWKSVQMVRKYAHHNVASVRPTAALVDGKLGGVSLSLVKPTYPVGGPKKRDPEVLVA</sequence>
<name>A0ABW1TRL8_9BURK</name>
<evidence type="ECO:0000256" key="2">
    <source>
        <dbReference type="ARBA" id="ARBA00023172"/>
    </source>
</evidence>
<accession>A0ABW1TRL8</accession>
<dbReference type="PANTHER" id="PTHR30349">
    <property type="entry name" value="PHAGE INTEGRASE-RELATED"/>
    <property type="match status" value="1"/>
</dbReference>
<organism evidence="4 5">
    <name type="scientific">Polaromonas aquatica</name>
    <dbReference type="NCBI Taxonomy" id="332657"/>
    <lineage>
        <taxon>Bacteria</taxon>
        <taxon>Pseudomonadati</taxon>
        <taxon>Pseudomonadota</taxon>
        <taxon>Betaproteobacteria</taxon>
        <taxon>Burkholderiales</taxon>
        <taxon>Comamonadaceae</taxon>
        <taxon>Polaromonas</taxon>
    </lineage>
</organism>
<dbReference type="Pfam" id="PF00589">
    <property type="entry name" value="Phage_integrase"/>
    <property type="match status" value="1"/>
</dbReference>
<dbReference type="InterPro" id="IPR050090">
    <property type="entry name" value="Tyrosine_recombinase_XerCD"/>
</dbReference>
<dbReference type="RefSeq" id="WP_371435509.1">
    <property type="nucleotide sequence ID" value="NZ_JBHSRS010000002.1"/>
</dbReference>
<evidence type="ECO:0000313" key="5">
    <source>
        <dbReference type="Proteomes" id="UP001596270"/>
    </source>
</evidence>
<gene>
    <name evidence="4" type="ORF">ACFQND_01415</name>
</gene>
<dbReference type="Gene3D" id="1.10.443.10">
    <property type="entry name" value="Intergrase catalytic core"/>
    <property type="match status" value="1"/>
</dbReference>
<dbReference type="CDD" id="cd00796">
    <property type="entry name" value="INT_Rci_Hp1_C"/>
    <property type="match status" value="1"/>
</dbReference>
<evidence type="ECO:0000259" key="3">
    <source>
        <dbReference type="PROSITE" id="PS51898"/>
    </source>
</evidence>
<protein>
    <submittedName>
        <fullName evidence="4">Tyrosine-type recombinase/integrase</fullName>
    </submittedName>
</protein>
<feature type="domain" description="Tyr recombinase" evidence="3">
    <location>
        <begin position="168"/>
        <end position="336"/>
    </location>
</feature>
<comment type="caution">
    <text evidence="4">The sequence shown here is derived from an EMBL/GenBank/DDBJ whole genome shotgun (WGS) entry which is preliminary data.</text>
</comment>
<dbReference type="Proteomes" id="UP001596270">
    <property type="component" value="Unassembled WGS sequence"/>
</dbReference>
<keyword evidence="2" id="KW-0233">DNA recombination</keyword>
<dbReference type="PROSITE" id="PS51898">
    <property type="entry name" value="TYR_RECOMBINASE"/>
    <property type="match status" value="1"/>
</dbReference>
<dbReference type="SUPFAM" id="SSF56349">
    <property type="entry name" value="DNA breaking-rejoining enzymes"/>
    <property type="match status" value="1"/>
</dbReference>
<keyword evidence="5" id="KW-1185">Reference proteome</keyword>
<evidence type="ECO:0000313" key="4">
    <source>
        <dbReference type="EMBL" id="MFC6279897.1"/>
    </source>
</evidence>
<dbReference type="EMBL" id="JBHSRS010000002">
    <property type="protein sequence ID" value="MFC6279897.1"/>
    <property type="molecule type" value="Genomic_DNA"/>
</dbReference>
<dbReference type="InterPro" id="IPR011010">
    <property type="entry name" value="DNA_brk_join_enz"/>
</dbReference>
<proteinExistence type="predicted"/>
<dbReference type="InterPro" id="IPR002104">
    <property type="entry name" value="Integrase_catalytic"/>
</dbReference>